<evidence type="ECO:0000259" key="1">
    <source>
        <dbReference type="PROSITE" id="PS51094"/>
    </source>
</evidence>
<dbReference type="InterPro" id="IPR016152">
    <property type="entry name" value="PTrfase/Anion_transptr"/>
</dbReference>
<name>A0A2U0TGZ6_9PAST</name>
<protein>
    <submittedName>
        <fullName evidence="2">Phosphotransferase IIA-like nitrogen-regulatory protein PtsN</fullName>
    </submittedName>
</protein>
<evidence type="ECO:0000313" key="3">
    <source>
        <dbReference type="Proteomes" id="UP000245909"/>
    </source>
</evidence>
<dbReference type="Proteomes" id="UP000245909">
    <property type="component" value="Unassembled WGS sequence"/>
</dbReference>
<dbReference type="GO" id="GO:0009401">
    <property type="term" value="P:phosphoenolpyruvate-dependent sugar phosphotransferase system"/>
    <property type="evidence" value="ECO:0007669"/>
    <property type="project" value="InterPro"/>
</dbReference>
<dbReference type="NCBIfam" id="TIGR01419">
    <property type="entry name" value="nitro_reg_IIA"/>
    <property type="match status" value="1"/>
</dbReference>
<dbReference type="OrthoDB" id="95460at2"/>
<dbReference type="RefSeq" id="WP_116630984.1">
    <property type="nucleotide sequence ID" value="NZ_QENU01000001.1"/>
</dbReference>
<dbReference type="PANTHER" id="PTHR47738:SF1">
    <property type="entry name" value="NITROGEN REGULATORY PROTEIN"/>
    <property type="match status" value="1"/>
</dbReference>
<accession>A0A2U0TGZ6</accession>
<dbReference type="EMBL" id="QENU01000001">
    <property type="protein sequence ID" value="PVX42882.1"/>
    <property type="molecule type" value="Genomic_DNA"/>
</dbReference>
<dbReference type="InterPro" id="IPR051541">
    <property type="entry name" value="PTS_SugarTrans_NitroReg"/>
</dbReference>
<proteinExistence type="predicted"/>
<keyword evidence="2" id="KW-0808">Transferase</keyword>
<feature type="domain" description="PTS EIIA type-2" evidence="1">
    <location>
        <begin position="5"/>
        <end position="151"/>
    </location>
</feature>
<evidence type="ECO:0000313" key="2">
    <source>
        <dbReference type="EMBL" id="PVX42882.1"/>
    </source>
</evidence>
<organism evidence="2 3">
    <name type="scientific">Alitibacter langaaensis DSM 22999</name>
    <dbReference type="NCBI Taxonomy" id="1122935"/>
    <lineage>
        <taxon>Bacteria</taxon>
        <taxon>Pseudomonadati</taxon>
        <taxon>Pseudomonadota</taxon>
        <taxon>Gammaproteobacteria</taxon>
        <taxon>Pasteurellales</taxon>
        <taxon>Pasteurellaceae</taxon>
        <taxon>Alitibacter</taxon>
    </lineage>
</organism>
<dbReference type="PANTHER" id="PTHR47738">
    <property type="entry name" value="PTS SYSTEM FRUCTOSE-LIKE EIIA COMPONENT-RELATED"/>
    <property type="match status" value="1"/>
</dbReference>
<dbReference type="CDD" id="cd00211">
    <property type="entry name" value="PTS_IIA_fru"/>
    <property type="match status" value="1"/>
</dbReference>
<comment type="caution">
    <text evidence="2">The sequence shown here is derived from an EMBL/GenBank/DDBJ whole genome shotgun (WGS) entry which is preliminary data.</text>
</comment>
<dbReference type="SUPFAM" id="SSF55804">
    <property type="entry name" value="Phoshotransferase/anion transport protein"/>
    <property type="match status" value="1"/>
</dbReference>
<dbReference type="Gene3D" id="3.40.930.10">
    <property type="entry name" value="Mannitol-specific EII, Chain A"/>
    <property type="match status" value="1"/>
</dbReference>
<dbReference type="InterPro" id="IPR002178">
    <property type="entry name" value="PTS_EIIA_type-2_dom"/>
</dbReference>
<dbReference type="InterPro" id="IPR006320">
    <property type="entry name" value="PTS_Nitro_regul"/>
</dbReference>
<keyword evidence="3" id="KW-1185">Reference proteome</keyword>
<sequence>MKFTEILTPDNIRQGMVYSSKKTMFESIGRMVESKIAESEFPSSQCFAGLFNREKLGCTGLGNGVAMPRAKLPVGDKAIAIFLQLSEPLDYDALDKRDVDLIFVTLIPEGMCSQYISVLEEFSQRLTDKSLCKQLRAAQSADEIWQIFEYADKAFEQQNEQQSQQQNQTEQTE</sequence>
<gene>
    <name evidence="2" type="ORF">C8D76_101212</name>
</gene>
<dbReference type="Pfam" id="PF00359">
    <property type="entry name" value="PTS_EIIA_2"/>
    <property type="match status" value="1"/>
</dbReference>
<dbReference type="PROSITE" id="PS51094">
    <property type="entry name" value="PTS_EIIA_TYPE_2"/>
    <property type="match status" value="1"/>
</dbReference>
<reference evidence="2 3" key="1">
    <citation type="submission" date="2018-05" db="EMBL/GenBank/DDBJ databases">
        <title>Genomic Encyclopedia of Type Strains, Phase IV (KMG-IV): sequencing the most valuable type-strain genomes for metagenomic binning, comparative biology and taxonomic classification.</title>
        <authorList>
            <person name="Goeker M."/>
        </authorList>
    </citation>
    <scope>NUCLEOTIDE SEQUENCE [LARGE SCALE GENOMIC DNA]</scope>
    <source>
        <strain evidence="2 3">DSM 22999</strain>
    </source>
</reference>
<dbReference type="GO" id="GO:0008982">
    <property type="term" value="F:protein-N(PI)-phosphohistidine-sugar phosphotransferase activity"/>
    <property type="evidence" value="ECO:0007669"/>
    <property type="project" value="InterPro"/>
</dbReference>
<dbReference type="GO" id="GO:0030295">
    <property type="term" value="F:protein kinase activator activity"/>
    <property type="evidence" value="ECO:0007669"/>
    <property type="project" value="TreeGrafter"/>
</dbReference>
<dbReference type="AlphaFoldDB" id="A0A2U0TGZ6"/>